<evidence type="ECO:0000313" key="3">
    <source>
        <dbReference type="EMBL" id="RHN60285.1"/>
    </source>
</evidence>
<dbReference type="PANTHER" id="PTHR33783">
    <property type="entry name" value="PROTEIN HAIKU1"/>
    <property type="match status" value="1"/>
</dbReference>
<organism evidence="2 5">
    <name type="scientific">Medicago truncatula</name>
    <name type="common">Barrel medic</name>
    <name type="synonym">Medicago tribuloides</name>
    <dbReference type="NCBI Taxonomy" id="3880"/>
    <lineage>
        <taxon>Eukaryota</taxon>
        <taxon>Viridiplantae</taxon>
        <taxon>Streptophyta</taxon>
        <taxon>Embryophyta</taxon>
        <taxon>Tracheophyta</taxon>
        <taxon>Spermatophyta</taxon>
        <taxon>Magnoliopsida</taxon>
        <taxon>eudicotyledons</taxon>
        <taxon>Gunneridae</taxon>
        <taxon>Pentapetalae</taxon>
        <taxon>rosids</taxon>
        <taxon>fabids</taxon>
        <taxon>Fabales</taxon>
        <taxon>Fabaceae</taxon>
        <taxon>Papilionoideae</taxon>
        <taxon>50 kb inversion clade</taxon>
        <taxon>NPAAA clade</taxon>
        <taxon>Hologalegina</taxon>
        <taxon>IRL clade</taxon>
        <taxon>Trifolieae</taxon>
        <taxon>Medicago</taxon>
    </lineage>
</organism>
<evidence type="ECO:0000313" key="4">
    <source>
        <dbReference type="EnsemblPlants" id="KEH29640"/>
    </source>
</evidence>
<dbReference type="PANTHER" id="PTHR33783:SF1">
    <property type="entry name" value="PROTEIN HAIKU1"/>
    <property type="match status" value="1"/>
</dbReference>
<reference evidence="4" key="3">
    <citation type="submission" date="2015-04" db="UniProtKB">
        <authorList>
            <consortium name="EnsemblPlants"/>
        </authorList>
    </citation>
    <scope>IDENTIFICATION</scope>
    <source>
        <strain evidence="4">cv. Jemalong A17</strain>
    </source>
</reference>
<sequence length="511" mass="56622">MENSQKHIESLGAKQTGKNKRKISFQQTIDVGNNIITNGRHMYPHSDYYELGGDEFKRFIQHKTGNKSNVLRPSVPVQVSAPRPPSQALYNALPAHLVQPITGNLLVDNSHSNLVKFPISSSMRNSQDILPSNIGNSGGNQFQPYPHQSQVFNNINVQYQPIIKSHEHYYPINGSNQIVNCFHSSQTNANNQLLNGFPSIQTNMANPSTSFNGTNQNFNVNNNNQLVNGFPYTRKSQEEVTRLQNMRPPPLSIVRPPIPVMVSTAIPHSQAPYNTILGNHVQSINCPPTVYNIQNNLVEFPMSAFMRNSQDPTMKFDYSRGNQFQVCPPQPQVFNNINAQYQPIIQSQEYYYPSNGSNQVVNGFPSTQTNVSNSSVTLNATNPTLPMNGSNQPVIGFSSSQTNVSNSSVTLNATNPTLPMNDSNQPVIGFSSSQTNDPPSPNFEFMLPSPKNNMNFLSPQSPYRPLLSPSLFSSPSSPEYPLLSHLVPDPPSPPSSSLFHSTTSSERLDYQ</sequence>
<feature type="compositionally biased region" description="Low complexity" evidence="1">
    <location>
        <begin position="495"/>
        <end position="505"/>
    </location>
</feature>
<dbReference type="HOGENOM" id="CLU_533600_0_0_1"/>
<feature type="compositionally biased region" description="Polar residues" evidence="1">
    <location>
        <begin position="411"/>
        <end position="437"/>
    </location>
</feature>
<dbReference type="EMBL" id="PSQE01000004">
    <property type="protein sequence ID" value="RHN60285.1"/>
    <property type="molecule type" value="Genomic_DNA"/>
</dbReference>
<reference evidence="3" key="5">
    <citation type="journal article" date="2018" name="Nat. Plants">
        <title>Whole-genome landscape of Medicago truncatula symbiotic genes.</title>
        <authorList>
            <person name="Pecrix Y."/>
            <person name="Gamas P."/>
            <person name="Carrere S."/>
        </authorList>
    </citation>
    <scope>NUCLEOTIDE SEQUENCE</scope>
    <source>
        <tissue evidence="3">Leaves</tissue>
    </source>
</reference>
<name>A0A072UUT4_MEDTR</name>
<dbReference type="InterPro" id="IPR039612">
    <property type="entry name" value="VQ_5/9/14"/>
</dbReference>
<accession>A0A072UUT4</accession>
<evidence type="ECO:0000313" key="5">
    <source>
        <dbReference type="Proteomes" id="UP000002051"/>
    </source>
</evidence>
<dbReference type="Proteomes" id="UP000265566">
    <property type="component" value="Chromosome 4"/>
</dbReference>
<feature type="region of interest" description="Disordered" evidence="1">
    <location>
        <begin position="468"/>
        <end position="511"/>
    </location>
</feature>
<dbReference type="Proteomes" id="UP000002051">
    <property type="component" value="Chromosome 4"/>
</dbReference>
<evidence type="ECO:0000313" key="2">
    <source>
        <dbReference type="EMBL" id="KEH29640.1"/>
    </source>
</evidence>
<evidence type="ECO:0000313" key="6">
    <source>
        <dbReference type="Proteomes" id="UP000265566"/>
    </source>
</evidence>
<dbReference type="Gramene" id="rna22570">
    <property type="protein sequence ID" value="RHN60285.1"/>
    <property type="gene ID" value="gene22570"/>
</dbReference>
<proteinExistence type="predicted"/>
<dbReference type="EMBL" id="CM001220">
    <property type="protein sequence ID" value="KEH29640.1"/>
    <property type="molecule type" value="Genomic_DNA"/>
</dbReference>
<reference evidence="2 5" key="1">
    <citation type="journal article" date="2011" name="Nature">
        <title>The Medicago genome provides insight into the evolution of rhizobial symbioses.</title>
        <authorList>
            <person name="Young N.D."/>
            <person name="Debelle F."/>
            <person name="Oldroyd G.E."/>
            <person name="Geurts R."/>
            <person name="Cannon S.B."/>
            <person name="Udvardi M.K."/>
            <person name="Benedito V.A."/>
            <person name="Mayer K.F."/>
            <person name="Gouzy J."/>
            <person name="Schoof H."/>
            <person name="Van de Peer Y."/>
            <person name="Proost S."/>
            <person name="Cook D.R."/>
            <person name="Meyers B.C."/>
            <person name="Spannagl M."/>
            <person name="Cheung F."/>
            <person name="De Mita S."/>
            <person name="Krishnakumar V."/>
            <person name="Gundlach H."/>
            <person name="Zhou S."/>
            <person name="Mudge J."/>
            <person name="Bharti A.K."/>
            <person name="Murray J.D."/>
            <person name="Naoumkina M.A."/>
            <person name="Rosen B."/>
            <person name="Silverstein K.A."/>
            <person name="Tang H."/>
            <person name="Rombauts S."/>
            <person name="Zhao P.X."/>
            <person name="Zhou P."/>
            <person name="Barbe V."/>
            <person name="Bardou P."/>
            <person name="Bechner M."/>
            <person name="Bellec A."/>
            <person name="Berger A."/>
            <person name="Berges H."/>
            <person name="Bidwell S."/>
            <person name="Bisseling T."/>
            <person name="Choisne N."/>
            <person name="Couloux A."/>
            <person name="Denny R."/>
            <person name="Deshpande S."/>
            <person name="Dai X."/>
            <person name="Doyle J.J."/>
            <person name="Dudez A.M."/>
            <person name="Farmer A.D."/>
            <person name="Fouteau S."/>
            <person name="Franken C."/>
            <person name="Gibelin C."/>
            <person name="Gish J."/>
            <person name="Goldstein S."/>
            <person name="Gonzalez A.J."/>
            <person name="Green P.J."/>
            <person name="Hallab A."/>
            <person name="Hartog M."/>
            <person name="Hua A."/>
            <person name="Humphray S.J."/>
            <person name="Jeong D.H."/>
            <person name="Jing Y."/>
            <person name="Jocker A."/>
            <person name="Kenton S.M."/>
            <person name="Kim D.J."/>
            <person name="Klee K."/>
            <person name="Lai H."/>
            <person name="Lang C."/>
            <person name="Lin S."/>
            <person name="Macmil S.L."/>
            <person name="Magdelenat G."/>
            <person name="Matthews L."/>
            <person name="McCorrison J."/>
            <person name="Monaghan E.L."/>
            <person name="Mun J.H."/>
            <person name="Najar F.Z."/>
            <person name="Nicholson C."/>
            <person name="Noirot C."/>
            <person name="O'Bleness M."/>
            <person name="Paule C.R."/>
            <person name="Poulain J."/>
            <person name="Prion F."/>
            <person name="Qin B."/>
            <person name="Qu C."/>
            <person name="Retzel E.F."/>
            <person name="Riddle C."/>
            <person name="Sallet E."/>
            <person name="Samain S."/>
            <person name="Samson N."/>
            <person name="Sanders I."/>
            <person name="Saurat O."/>
            <person name="Scarpelli C."/>
            <person name="Schiex T."/>
            <person name="Segurens B."/>
            <person name="Severin A.J."/>
            <person name="Sherrier D.J."/>
            <person name="Shi R."/>
            <person name="Sims S."/>
            <person name="Singer S.R."/>
            <person name="Sinharoy S."/>
            <person name="Sterck L."/>
            <person name="Viollet A."/>
            <person name="Wang B.B."/>
            <person name="Wang K."/>
            <person name="Wang M."/>
            <person name="Wang X."/>
            <person name="Warfsmann J."/>
            <person name="Weissenbach J."/>
            <person name="White D.D."/>
            <person name="White J.D."/>
            <person name="Wiley G.B."/>
            <person name="Wincker P."/>
            <person name="Xing Y."/>
            <person name="Yang L."/>
            <person name="Yao Z."/>
            <person name="Ying F."/>
            <person name="Zhai J."/>
            <person name="Zhou L."/>
            <person name="Zuber A."/>
            <person name="Denarie J."/>
            <person name="Dixon R.A."/>
            <person name="May G.D."/>
            <person name="Schwartz D.C."/>
            <person name="Rogers J."/>
            <person name="Quetier F."/>
            <person name="Town C.D."/>
            <person name="Roe B.A."/>
        </authorList>
    </citation>
    <scope>NUCLEOTIDE SEQUENCE [LARGE SCALE GENOMIC DNA]</scope>
    <source>
        <strain evidence="2">A17</strain>
        <strain evidence="4 5">cv. Jemalong A17</strain>
    </source>
</reference>
<feature type="compositionally biased region" description="Low complexity" evidence="1">
    <location>
        <begin position="398"/>
        <end position="410"/>
    </location>
</feature>
<protein>
    <recommendedName>
        <fullName evidence="7">VQ domain-containing protein</fullName>
    </recommendedName>
</protein>
<dbReference type="AlphaFoldDB" id="A0A072UUT4"/>
<feature type="region of interest" description="Disordered" evidence="1">
    <location>
        <begin position="395"/>
        <end position="442"/>
    </location>
</feature>
<feature type="compositionally biased region" description="Low complexity" evidence="1">
    <location>
        <begin position="468"/>
        <end position="487"/>
    </location>
</feature>
<reference evidence="2 5" key="2">
    <citation type="journal article" date="2014" name="BMC Genomics">
        <title>An improved genome release (version Mt4.0) for the model legume Medicago truncatula.</title>
        <authorList>
            <person name="Tang H."/>
            <person name="Krishnakumar V."/>
            <person name="Bidwell S."/>
            <person name="Rosen B."/>
            <person name="Chan A."/>
            <person name="Zhou S."/>
            <person name="Gentzbittel L."/>
            <person name="Childs K.L."/>
            <person name="Yandell M."/>
            <person name="Gundlach H."/>
            <person name="Mayer K.F."/>
            <person name="Schwartz D.C."/>
            <person name="Town C.D."/>
        </authorList>
    </citation>
    <scope>GENOME REANNOTATION</scope>
    <source>
        <strain evidence="2">A17</strain>
        <strain evidence="4 5">cv. Jemalong A17</strain>
    </source>
</reference>
<reference evidence="6" key="4">
    <citation type="journal article" date="2018" name="Nat. Plants">
        <title>Whole-genome landscape of Medicago truncatula symbiotic genes.</title>
        <authorList>
            <person name="Pecrix Y."/>
            <person name="Staton S.E."/>
            <person name="Sallet E."/>
            <person name="Lelandais-Briere C."/>
            <person name="Moreau S."/>
            <person name="Carrere S."/>
            <person name="Blein T."/>
            <person name="Jardinaud M.F."/>
            <person name="Latrasse D."/>
            <person name="Zouine M."/>
            <person name="Zahm M."/>
            <person name="Kreplak J."/>
            <person name="Mayjonade B."/>
            <person name="Satge C."/>
            <person name="Perez M."/>
            <person name="Cauet S."/>
            <person name="Marande W."/>
            <person name="Chantry-Darmon C."/>
            <person name="Lopez-Roques C."/>
            <person name="Bouchez O."/>
            <person name="Berard A."/>
            <person name="Debelle F."/>
            <person name="Munos S."/>
            <person name="Bendahmane A."/>
            <person name="Berges H."/>
            <person name="Niebel A."/>
            <person name="Buitink J."/>
            <person name="Frugier F."/>
            <person name="Benhamed M."/>
            <person name="Crespi M."/>
            <person name="Gouzy J."/>
            <person name="Gamas P."/>
        </authorList>
    </citation>
    <scope>NUCLEOTIDE SEQUENCE [LARGE SCALE GENOMIC DNA]</scope>
    <source>
        <strain evidence="6">cv. Jemalong A17</strain>
    </source>
</reference>
<gene>
    <name evidence="2" type="ordered locus">MTR_4g046690</name>
    <name evidence="3" type="ORF">MtrunA17_Chr4g0024071</name>
</gene>
<feature type="region of interest" description="Disordered" evidence="1">
    <location>
        <begin position="1"/>
        <end position="22"/>
    </location>
</feature>
<dbReference type="EnsemblPlants" id="KEH29640">
    <property type="protein sequence ID" value="KEH29640"/>
    <property type="gene ID" value="MTR_4g046690"/>
</dbReference>
<evidence type="ECO:0000256" key="1">
    <source>
        <dbReference type="SAM" id="MobiDB-lite"/>
    </source>
</evidence>
<evidence type="ECO:0008006" key="7">
    <source>
        <dbReference type="Google" id="ProtNLM"/>
    </source>
</evidence>
<keyword evidence="5" id="KW-1185">Reference proteome</keyword>